<protein>
    <submittedName>
        <fullName evidence="2">Uncharacterized protein</fullName>
    </submittedName>
</protein>
<gene>
    <name evidence="2" type="ORF">ENN92_01335</name>
</gene>
<dbReference type="AlphaFoldDB" id="A0A7C1HHM0"/>
<dbReference type="Proteomes" id="UP000886066">
    <property type="component" value="Unassembled WGS sequence"/>
</dbReference>
<proteinExistence type="predicted"/>
<dbReference type="EMBL" id="DSDM01000082">
    <property type="protein sequence ID" value="HDQ88772.1"/>
    <property type="molecule type" value="Genomic_DNA"/>
</dbReference>
<feature type="transmembrane region" description="Helical" evidence="1">
    <location>
        <begin position="104"/>
        <end position="121"/>
    </location>
</feature>
<sequence length="161" mass="18704">MNENNLKQNLMQKISNKEVKMLPKAFFMAGHFFLIMSISFGVLVTSIFFALLFFRMEMNRPIGLTHLGWLSKIPWEYALLAIIFLLLSLILLKKSELAYKIDFGTLLLSLLLISVVAGFVIKQTTPTRNLIRQFPYHRGGEGLQKNYLQRNFPKRSYPKMK</sequence>
<name>A0A7C1HHM0_UNCKA</name>
<feature type="transmembrane region" description="Helical" evidence="1">
    <location>
        <begin position="21"/>
        <end position="54"/>
    </location>
</feature>
<accession>A0A7C1HHM0</accession>
<keyword evidence="1" id="KW-0472">Membrane</keyword>
<reference evidence="2" key="1">
    <citation type="journal article" date="2020" name="mSystems">
        <title>Genome- and Community-Level Interaction Insights into Carbon Utilization and Element Cycling Functions of Hydrothermarchaeota in Hydrothermal Sediment.</title>
        <authorList>
            <person name="Zhou Z."/>
            <person name="Liu Y."/>
            <person name="Xu W."/>
            <person name="Pan J."/>
            <person name="Luo Z.H."/>
            <person name="Li M."/>
        </authorList>
    </citation>
    <scope>NUCLEOTIDE SEQUENCE [LARGE SCALE GENOMIC DNA]</scope>
    <source>
        <strain evidence="2">SpSt-1219</strain>
    </source>
</reference>
<comment type="caution">
    <text evidence="2">The sequence shown here is derived from an EMBL/GenBank/DDBJ whole genome shotgun (WGS) entry which is preliminary data.</text>
</comment>
<evidence type="ECO:0000313" key="2">
    <source>
        <dbReference type="EMBL" id="HDQ88772.1"/>
    </source>
</evidence>
<organism evidence="2">
    <name type="scientific">candidate division WWE3 bacterium</name>
    <dbReference type="NCBI Taxonomy" id="2053526"/>
    <lineage>
        <taxon>Bacteria</taxon>
        <taxon>Katanobacteria</taxon>
    </lineage>
</organism>
<feature type="transmembrane region" description="Helical" evidence="1">
    <location>
        <begin position="74"/>
        <end position="92"/>
    </location>
</feature>
<keyword evidence="1" id="KW-1133">Transmembrane helix</keyword>
<keyword evidence="1" id="KW-0812">Transmembrane</keyword>
<evidence type="ECO:0000256" key="1">
    <source>
        <dbReference type="SAM" id="Phobius"/>
    </source>
</evidence>